<comment type="caution">
    <text evidence="2">The sequence shown here is derived from an EMBL/GenBank/DDBJ whole genome shotgun (WGS) entry which is preliminary data.</text>
</comment>
<reference evidence="2 3" key="1">
    <citation type="submission" date="2024-01" db="EMBL/GenBank/DDBJ databases">
        <title>The genomes of 5 underutilized Papilionoideae crops provide insights into root nodulation and disease resistance.</title>
        <authorList>
            <person name="Yuan L."/>
        </authorList>
    </citation>
    <scope>NUCLEOTIDE SEQUENCE [LARGE SCALE GENOMIC DNA]</scope>
    <source>
        <strain evidence="2">LY-2023</strain>
        <tissue evidence="2">Leaf</tissue>
    </source>
</reference>
<dbReference type="EMBL" id="JAYKXN010000003">
    <property type="protein sequence ID" value="KAK7301162.1"/>
    <property type="molecule type" value="Genomic_DNA"/>
</dbReference>
<feature type="region of interest" description="Disordered" evidence="1">
    <location>
        <begin position="1"/>
        <end position="29"/>
    </location>
</feature>
<accession>A0AAN9JNL9</accession>
<evidence type="ECO:0000313" key="3">
    <source>
        <dbReference type="Proteomes" id="UP001359559"/>
    </source>
</evidence>
<dbReference type="AlphaFoldDB" id="A0AAN9JNL9"/>
<keyword evidence="3" id="KW-1185">Reference proteome</keyword>
<sequence>MKDEGEVIKKHVSRGDGQLVDPPDLDDDEVTATDPLIPLLDSQAEATSTPEVEVTPFEVVAAVIPTP</sequence>
<evidence type="ECO:0000256" key="1">
    <source>
        <dbReference type="SAM" id="MobiDB-lite"/>
    </source>
</evidence>
<organism evidence="2 3">
    <name type="scientific">Clitoria ternatea</name>
    <name type="common">Butterfly pea</name>
    <dbReference type="NCBI Taxonomy" id="43366"/>
    <lineage>
        <taxon>Eukaryota</taxon>
        <taxon>Viridiplantae</taxon>
        <taxon>Streptophyta</taxon>
        <taxon>Embryophyta</taxon>
        <taxon>Tracheophyta</taxon>
        <taxon>Spermatophyta</taxon>
        <taxon>Magnoliopsida</taxon>
        <taxon>eudicotyledons</taxon>
        <taxon>Gunneridae</taxon>
        <taxon>Pentapetalae</taxon>
        <taxon>rosids</taxon>
        <taxon>fabids</taxon>
        <taxon>Fabales</taxon>
        <taxon>Fabaceae</taxon>
        <taxon>Papilionoideae</taxon>
        <taxon>50 kb inversion clade</taxon>
        <taxon>NPAAA clade</taxon>
        <taxon>indigoferoid/millettioid clade</taxon>
        <taxon>Phaseoleae</taxon>
        <taxon>Clitoria</taxon>
    </lineage>
</organism>
<dbReference type="Proteomes" id="UP001359559">
    <property type="component" value="Unassembled WGS sequence"/>
</dbReference>
<evidence type="ECO:0000313" key="2">
    <source>
        <dbReference type="EMBL" id="KAK7301162.1"/>
    </source>
</evidence>
<protein>
    <submittedName>
        <fullName evidence="2">Uncharacterized protein</fullName>
    </submittedName>
</protein>
<name>A0AAN9JNL9_CLITE</name>
<gene>
    <name evidence="2" type="ORF">RJT34_12023</name>
</gene>
<proteinExistence type="predicted"/>